<dbReference type="InterPro" id="IPR000064">
    <property type="entry name" value="NLP_P60_dom"/>
</dbReference>
<reference evidence="9" key="1">
    <citation type="submission" date="2016-10" db="EMBL/GenBank/DDBJ databases">
        <authorList>
            <person name="Varghese N."/>
        </authorList>
    </citation>
    <scope>NUCLEOTIDE SEQUENCE [LARGE SCALE GENOMIC DNA]</scope>
    <source>
        <strain evidence="9">DSM 21843</strain>
    </source>
</reference>
<gene>
    <name evidence="8" type="ORF">SAMN02910314_01134</name>
</gene>
<dbReference type="InterPro" id="IPR013783">
    <property type="entry name" value="Ig-like_fold"/>
</dbReference>
<evidence type="ECO:0000313" key="9">
    <source>
        <dbReference type="Proteomes" id="UP000182975"/>
    </source>
</evidence>
<dbReference type="EMBL" id="FOEC01000006">
    <property type="protein sequence ID" value="SEO76863.1"/>
    <property type="molecule type" value="Genomic_DNA"/>
</dbReference>
<keyword evidence="5" id="KW-0472">Membrane</keyword>
<dbReference type="RefSeq" id="WP_082867898.1">
    <property type="nucleotide sequence ID" value="NZ_CP011402.1"/>
</dbReference>
<sequence>MGKKLFGSFMSVRVVAALCLSALLAMGGFALYAHADGDALEAQSTSVIYLPDVTQEKSTAAYWVAKQTDATDILADRATIDALNDAAVKAGNTHLQDMKTVDASYLTAERQQALAAAARSELENDFVGKTYNEDWSPFTQADVDDIMSVYPTDGAAPAIASPYGVVTTHTTLRGYPTDRPLFQTYGDADDDNLYLSALRVNEPVVVHAVSTDGLFYYCSSSCLDGGWVPASDVAICANKSEWLSAWDIAEGQELVVTGYKVRTEQSNVTSNTANRLLYMGTVLERIDWEDASVLVGTRSAYNNHVCYLPVRKSDGTYSKEVCLIAESEPVSEGYLPLTRENIANVAFNSLGEMYGWGGMLEANDCSGYVRDVYKCFGLELARNTTWQRNMPVRSYDLSGLDDAHKAAAIRQMPLGTVLFMPGHEMMYLGDADGHEYVISSAGSIGNLFGDTGSTQVKGVLVNSLDIIRGNRTTWLSNLAMANMPYVSSSEPALSLYDVAFYDSAVTALDASYPYSGSPITPLVEIPGLVAGTDYEVTYADNVEPGIATVTITGTGAYTGTVKRTFEIAAPVVAPTYDMVSGDGATWQKGSDEALVFTVERSGDSAATFSHFTGISIDGVEVDSSRYTAESGSVVLTLPADLLETLDAGTHALAVAFDDGTSSASFTVEEAAASSTSTSTSTHYPASSTYGSSMAKTSDPFIGFLPLAMVIICAAAIGVVAFVRMRKQRKE</sequence>
<dbReference type="Pfam" id="PF00877">
    <property type="entry name" value="NLPC_P60"/>
    <property type="match status" value="1"/>
</dbReference>
<keyword evidence="4" id="KW-0788">Thiol protease</keyword>
<feature type="chain" id="PRO_5010176455" evidence="6">
    <location>
        <begin position="36"/>
        <end position="730"/>
    </location>
</feature>
<dbReference type="SUPFAM" id="SSF54001">
    <property type="entry name" value="Cysteine proteinases"/>
    <property type="match status" value="1"/>
</dbReference>
<dbReference type="GO" id="GO:0008234">
    <property type="term" value="F:cysteine-type peptidase activity"/>
    <property type="evidence" value="ECO:0007669"/>
    <property type="project" value="UniProtKB-KW"/>
</dbReference>
<dbReference type="OrthoDB" id="9815778at2"/>
<keyword evidence="9" id="KW-1185">Reference proteome</keyword>
<dbReference type="Gene3D" id="2.60.40.10">
    <property type="entry name" value="Immunoglobulins"/>
    <property type="match status" value="1"/>
</dbReference>
<evidence type="ECO:0000256" key="4">
    <source>
        <dbReference type="ARBA" id="ARBA00022807"/>
    </source>
</evidence>
<feature type="transmembrane region" description="Helical" evidence="5">
    <location>
        <begin position="700"/>
        <end position="722"/>
    </location>
</feature>
<dbReference type="Gene3D" id="3.90.1720.10">
    <property type="entry name" value="endopeptidase domain like (from Nostoc punctiforme)"/>
    <property type="match status" value="1"/>
</dbReference>
<evidence type="ECO:0000256" key="2">
    <source>
        <dbReference type="ARBA" id="ARBA00022670"/>
    </source>
</evidence>
<keyword evidence="5" id="KW-0812">Transmembrane</keyword>
<name>A0A1H8SFA9_9ACTN</name>
<evidence type="ECO:0000259" key="7">
    <source>
        <dbReference type="Pfam" id="PF00877"/>
    </source>
</evidence>
<dbReference type="Proteomes" id="UP000182975">
    <property type="component" value="Unassembled WGS sequence"/>
</dbReference>
<dbReference type="GO" id="GO:0006508">
    <property type="term" value="P:proteolysis"/>
    <property type="evidence" value="ECO:0007669"/>
    <property type="project" value="UniProtKB-KW"/>
</dbReference>
<dbReference type="AlphaFoldDB" id="A0A1H8SFA9"/>
<accession>A0A1H8SFA9</accession>
<evidence type="ECO:0000256" key="5">
    <source>
        <dbReference type="SAM" id="Phobius"/>
    </source>
</evidence>
<dbReference type="InterPro" id="IPR038765">
    <property type="entry name" value="Papain-like_cys_pep_sf"/>
</dbReference>
<keyword evidence="3" id="KW-0378">Hydrolase</keyword>
<keyword evidence="6" id="KW-0732">Signal</keyword>
<evidence type="ECO:0000256" key="6">
    <source>
        <dbReference type="SAM" id="SignalP"/>
    </source>
</evidence>
<protein>
    <submittedName>
        <fullName evidence="8">SH3 domain (SH3b1 type)</fullName>
    </submittedName>
</protein>
<organism evidence="8 9">
    <name type="scientific">Denitrobacterium detoxificans</name>
    <dbReference type="NCBI Taxonomy" id="79604"/>
    <lineage>
        <taxon>Bacteria</taxon>
        <taxon>Bacillati</taxon>
        <taxon>Actinomycetota</taxon>
        <taxon>Coriobacteriia</taxon>
        <taxon>Eggerthellales</taxon>
        <taxon>Eggerthellaceae</taxon>
        <taxon>Denitrobacterium</taxon>
    </lineage>
</organism>
<keyword evidence="5" id="KW-1133">Transmembrane helix</keyword>
<feature type="signal peptide" evidence="6">
    <location>
        <begin position="1"/>
        <end position="35"/>
    </location>
</feature>
<comment type="similarity">
    <text evidence="1">Belongs to the peptidase C40 family.</text>
</comment>
<feature type="domain" description="NlpC/P60" evidence="7">
    <location>
        <begin position="351"/>
        <end position="430"/>
    </location>
</feature>
<proteinExistence type="inferred from homology"/>
<evidence type="ECO:0000313" key="8">
    <source>
        <dbReference type="EMBL" id="SEO76863.1"/>
    </source>
</evidence>
<evidence type="ECO:0000256" key="1">
    <source>
        <dbReference type="ARBA" id="ARBA00007074"/>
    </source>
</evidence>
<dbReference type="GO" id="GO:0005975">
    <property type="term" value="P:carbohydrate metabolic process"/>
    <property type="evidence" value="ECO:0007669"/>
    <property type="project" value="UniProtKB-ARBA"/>
</dbReference>
<evidence type="ECO:0000256" key="3">
    <source>
        <dbReference type="ARBA" id="ARBA00022801"/>
    </source>
</evidence>
<keyword evidence="2" id="KW-0645">Protease</keyword>